<dbReference type="Pfam" id="PF24968">
    <property type="entry name" value="DUF7770"/>
    <property type="match status" value="1"/>
</dbReference>
<evidence type="ECO:0000313" key="2">
    <source>
        <dbReference type="EMBL" id="KAF2229437.1"/>
    </source>
</evidence>
<proteinExistence type="predicted"/>
<evidence type="ECO:0000259" key="1">
    <source>
        <dbReference type="Pfam" id="PF24968"/>
    </source>
</evidence>
<reference evidence="2" key="1">
    <citation type="journal article" date="2020" name="Stud. Mycol.">
        <title>101 Dothideomycetes genomes: a test case for predicting lifestyles and emergence of pathogens.</title>
        <authorList>
            <person name="Haridas S."/>
            <person name="Albert R."/>
            <person name="Binder M."/>
            <person name="Bloem J."/>
            <person name="Labutti K."/>
            <person name="Salamov A."/>
            <person name="Andreopoulos B."/>
            <person name="Baker S."/>
            <person name="Barry K."/>
            <person name="Bills G."/>
            <person name="Bluhm B."/>
            <person name="Cannon C."/>
            <person name="Castanera R."/>
            <person name="Culley D."/>
            <person name="Daum C."/>
            <person name="Ezra D."/>
            <person name="Gonzalez J."/>
            <person name="Henrissat B."/>
            <person name="Kuo A."/>
            <person name="Liang C."/>
            <person name="Lipzen A."/>
            <person name="Lutzoni F."/>
            <person name="Magnuson J."/>
            <person name="Mondo S."/>
            <person name="Nolan M."/>
            <person name="Ohm R."/>
            <person name="Pangilinan J."/>
            <person name="Park H.-J."/>
            <person name="Ramirez L."/>
            <person name="Alfaro M."/>
            <person name="Sun H."/>
            <person name="Tritt A."/>
            <person name="Yoshinaga Y."/>
            <person name="Zwiers L.-H."/>
            <person name="Turgeon B."/>
            <person name="Goodwin S."/>
            <person name="Spatafora J."/>
            <person name="Crous P."/>
            <person name="Grigoriev I."/>
        </authorList>
    </citation>
    <scope>NUCLEOTIDE SEQUENCE</scope>
    <source>
        <strain evidence="2">Tuck. ex Michener</strain>
    </source>
</reference>
<organism evidence="2 3">
    <name type="scientific">Viridothelium virens</name>
    <name type="common">Speckled blister lichen</name>
    <name type="synonym">Trypethelium virens</name>
    <dbReference type="NCBI Taxonomy" id="1048519"/>
    <lineage>
        <taxon>Eukaryota</taxon>
        <taxon>Fungi</taxon>
        <taxon>Dikarya</taxon>
        <taxon>Ascomycota</taxon>
        <taxon>Pezizomycotina</taxon>
        <taxon>Dothideomycetes</taxon>
        <taxon>Dothideomycetes incertae sedis</taxon>
        <taxon>Trypetheliales</taxon>
        <taxon>Trypetheliaceae</taxon>
        <taxon>Viridothelium</taxon>
    </lineage>
</organism>
<protein>
    <recommendedName>
        <fullName evidence="1">DUF7770 domain-containing protein</fullName>
    </recommendedName>
</protein>
<dbReference type="Proteomes" id="UP000800092">
    <property type="component" value="Unassembled WGS sequence"/>
</dbReference>
<dbReference type="OrthoDB" id="3527137at2759"/>
<sequence>MPPISFIRIVVHNTGVYGSPSQMCNNHWTIYLVVNGTESVQINMRGAENSNQGTLVIDNRNYIVSSSSLRYWDIVPTTAIYSEHVLDLIYERRRNRYTMSGGGSGCRWWM</sequence>
<keyword evidence="3" id="KW-1185">Reference proteome</keyword>
<dbReference type="InterPro" id="IPR056672">
    <property type="entry name" value="DUF7770"/>
</dbReference>
<dbReference type="AlphaFoldDB" id="A0A6A6GUS3"/>
<feature type="domain" description="DUF7770" evidence="1">
    <location>
        <begin position="7"/>
        <end position="110"/>
    </location>
</feature>
<gene>
    <name evidence="2" type="ORF">EV356DRAFT_387128</name>
</gene>
<accession>A0A6A6GUS3</accession>
<evidence type="ECO:0000313" key="3">
    <source>
        <dbReference type="Proteomes" id="UP000800092"/>
    </source>
</evidence>
<dbReference type="EMBL" id="ML991863">
    <property type="protein sequence ID" value="KAF2229437.1"/>
    <property type="molecule type" value="Genomic_DNA"/>
</dbReference>
<name>A0A6A6GUS3_VIRVR</name>